<proteinExistence type="predicted"/>
<comment type="cofactor">
    <cofactor evidence="1">
        <name>FAD</name>
        <dbReference type="ChEBI" id="CHEBI:57692"/>
    </cofactor>
</comment>
<dbReference type="Pfam" id="PF13450">
    <property type="entry name" value="NAD_binding_8"/>
    <property type="match status" value="1"/>
</dbReference>
<keyword evidence="3" id="KW-0274">FAD</keyword>
<organism evidence="6 7">
    <name type="scientific">Gordonia mangrovi</name>
    <dbReference type="NCBI Taxonomy" id="2665643"/>
    <lineage>
        <taxon>Bacteria</taxon>
        <taxon>Bacillati</taxon>
        <taxon>Actinomycetota</taxon>
        <taxon>Actinomycetes</taxon>
        <taxon>Mycobacteriales</taxon>
        <taxon>Gordoniaceae</taxon>
        <taxon>Gordonia</taxon>
    </lineage>
</organism>
<keyword evidence="5" id="KW-0560">Oxidoreductase</keyword>
<dbReference type="AlphaFoldDB" id="A0A6L7GYM4"/>
<dbReference type="GO" id="GO:0016491">
    <property type="term" value="F:oxidoreductase activity"/>
    <property type="evidence" value="ECO:0007669"/>
    <property type="project" value="UniProtKB-KW"/>
</dbReference>
<dbReference type="Proteomes" id="UP000475545">
    <property type="component" value="Unassembled WGS sequence"/>
</dbReference>
<sequence length="456" mass="48725">MHEQKLSSQALLPNPNIAVVGSGPSGCYVSQFLAKALPGARIAVFESLPVPYGLVRYGVAADHQGAKAVSRQFDRLFTRGGVRFVGNVAVGRDLPFDAVAEAFDIVVLATGLPDDRALPIPTHAGARIIGAGALLRTLNGFPESLLPVDGQGRHMSLGDEVAVIGFGNVALDVIRLLSKNDAALHGSDVSDVALNQLRPKPPRKIHVFSRSAPDGVKCELAMLRELLSLRTIRVSAEGIDLSDATPVTNLLRQHIGVADSGMESADARTHVRLHFGRTPESVESRGPTTTVTVSTVNGGRHSYMVDCVITAIGFDKAAEHIPGNPTSEWAGPHVYRVGWLRRGPVGSIPENRKDARDVAGAITRDVASGAVPVGSPGFAVVEPLIRNRMVSFADWQRIEKTENQSAEPGRCRRKLIDLEQMLEIAASRDATMLDQSAADDIYTTDTVGESGRRVSV</sequence>
<dbReference type="InterPro" id="IPR055275">
    <property type="entry name" value="Ferredox_Rdtase"/>
</dbReference>
<evidence type="ECO:0000256" key="4">
    <source>
        <dbReference type="ARBA" id="ARBA00022857"/>
    </source>
</evidence>
<dbReference type="Gene3D" id="3.50.50.60">
    <property type="entry name" value="FAD/NAD(P)-binding domain"/>
    <property type="match status" value="1"/>
</dbReference>
<evidence type="ECO:0000256" key="2">
    <source>
        <dbReference type="ARBA" id="ARBA00022630"/>
    </source>
</evidence>
<dbReference type="SUPFAM" id="SSF51971">
    <property type="entry name" value="Nucleotide-binding domain"/>
    <property type="match status" value="1"/>
</dbReference>
<protein>
    <submittedName>
        <fullName evidence="6">Oxidoreductase</fullName>
    </submittedName>
</protein>
<comment type="caution">
    <text evidence="6">The sequence shown here is derived from an EMBL/GenBank/DDBJ whole genome shotgun (WGS) entry which is preliminary data.</text>
</comment>
<evidence type="ECO:0000256" key="5">
    <source>
        <dbReference type="ARBA" id="ARBA00023002"/>
    </source>
</evidence>
<keyword evidence="4" id="KW-0521">NADP</keyword>
<evidence type="ECO:0000256" key="1">
    <source>
        <dbReference type="ARBA" id="ARBA00001974"/>
    </source>
</evidence>
<keyword evidence="2" id="KW-0285">Flavoprotein</keyword>
<reference evidence="6 7" key="1">
    <citation type="submission" date="2019-11" db="EMBL/GenBank/DDBJ databases">
        <title>Gordonia sp. nov., a novel actinobacterium isolated from mangrove soil in Hainan.</title>
        <authorList>
            <person name="Huang X."/>
            <person name="Xie Y."/>
            <person name="Chu X."/>
            <person name="Xiao K."/>
        </authorList>
    </citation>
    <scope>NUCLEOTIDE SEQUENCE [LARGE SCALE GENOMIC DNA]</scope>
    <source>
        <strain evidence="6 7">HNM0687</strain>
    </source>
</reference>
<dbReference type="InterPro" id="IPR036188">
    <property type="entry name" value="FAD/NAD-bd_sf"/>
</dbReference>
<dbReference type="Gene3D" id="3.40.50.720">
    <property type="entry name" value="NAD(P)-binding Rossmann-like Domain"/>
    <property type="match status" value="1"/>
</dbReference>
<evidence type="ECO:0000256" key="3">
    <source>
        <dbReference type="ARBA" id="ARBA00022827"/>
    </source>
</evidence>
<evidence type="ECO:0000313" key="6">
    <source>
        <dbReference type="EMBL" id="MXP23835.1"/>
    </source>
</evidence>
<dbReference type="EMBL" id="WMBR01000007">
    <property type="protein sequence ID" value="MXP23835.1"/>
    <property type="molecule type" value="Genomic_DNA"/>
</dbReference>
<gene>
    <name evidence="6" type="ORF">GIY30_21085</name>
</gene>
<dbReference type="PANTHER" id="PTHR48467:SF1">
    <property type="entry name" value="GLUTAMATE SYNTHASE 1 [NADH], CHLOROPLASTIC-LIKE"/>
    <property type="match status" value="1"/>
</dbReference>
<keyword evidence="7" id="KW-1185">Reference proteome</keyword>
<accession>A0A6L7GYM4</accession>
<evidence type="ECO:0000313" key="7">
    <source>
        <dbReference type="Proteomes" id="UP000475545"/>
    </source>
</evidence>
<dbReference type="PRINTS" id="PR00419">
    <property type="entry name" value="ADXRDTASE"/>
</dbReference>
<dbReference type="PANTHER" id="PTHR48467">
    <property type="entry name" value="GLUTAMATE SYNTHASE 1 [NADH], CHLOROPLASTIC-LIKE"/>
    <property type="match status" value="1"/>
</dbReference>
<dbReference type="RefSeq" id="WP_160904034.1">
    <property type="nucleotide sequence ID" value="NZ_CP102850.1"/>
</dbReference>
<name>A0A6L7GYM4_9ACTN</name>